<dbReference type="AlphaFoldDB" id="A0A1E7Z7B1"/>
<dbReference type="RefSeq" id="WP_070126846.1">
    <property type="nucleotide sequence ID" value="NZ_MDHN01000040.1"/>
</dbReference>
<keyword evidence="3" id="KW-1185">Reference proteome</keyword>
<evidence type="ECO:0000256" key="1">
    <source>
        <dbReference type="SAM" id="Phobius"/>
    </source>
</evidence>
<dbReference type="STRING" id="1656094.BFC18_18490"/>
<gene>
    <name evidence="2" type="ORF">BFC18_18490</name>
</gene>
<feature type="transmembrane region" description="Helical" evidence="1">
    <location>
        <begin position="12"/>
        <end position="36"/>
    </location>
</feature>
<keyword evidence="1" id="KW-0472">Membrane</keyword>
<reference evidence="2 3" key="1">
    <citation type="submission" date="2016-08" db="EMBL/GenBank/DDBJ databases">
        <authorList>
            <person name="Seilhamer J.J."/>
        </authorList>
    </citation>
    <scope>NUCLEOTIDE SEQUENCE [LARGE SCALE GENOMIC DNA]</scope>
    <source>
        <strain evidence="2 3">KCTC 42603</strain>
    </source>
</reference>
<keyword evidence="1" id="KW-1133">Transmembrane helix</keyword>
<accession>A0A1E7Z7B1</accession>
<evidence type="ECO:0000313" key="2">
    <source>
        <dbReference type="EMBL" id="OFC69400.1"/>
    </source>
</evidence>
<keyword evidence="1" id="KW-0812">Transmembrane</keyword>
<proteinExistence type="predicted"/>
<dbReference type="EMBL" id="MDHN01000040">
    <property type="protein sequence ID" value="OFC69400.1"/>
    <property type="molecule type" value="Genomic_DNA"/>
</dbReference>
<sequence length="94" mass="10068">MDLGKHITTATGWVLTLSGLFGAAVALAMSIYHTFWTPADYQVATSDSFISISYGGISPLLAGLFPLILSLLVMSIGHLFLKAARKSPVRRASR</sequence>
<comment type="caution">
    <text evidence="2">The sequence shown here is derived from an EMBL/GenBank/DDBJ whole genome shotgun (WGS) entry which is preliminary data.</text>
</comment>
<protein>
    <submittedName>
        <fullName evidence="2">Uncharacterized protein</fullName>
    </submittedName>
</protein>
<evidence type="ECO:0000313" key="3">
    <source>
        <dbReference type="Proteomes" id="UP000175691"/>
    </source>
</evidence>
<organism evidence="2 3">
    <name type="scientific">Alteromonas confluentis</name>
    <dbReference type="NCBI Taxonomy" id="1656094"/>
    <lineage>
        <taxon>Bacteria</taxon>
        <taxon>Pseudomonadati</taxon>
        <taxon>Pseudomonadota</taxon>
        <taxon>Gammaproteobacteria</taxon>
        <taxon>Alteromonadales</taxon>
        <taxon>Alteromonadaceae</taxon>
        <taxon>Alteromonas/Salinimonas group</taxon>
        <taxon>Alteromonas</taxon>
    </lineage>
</organism>
<dbReference type="Proteomes" id="UP000175691">
    <property type="component" value="Unassembled WGS sequence"/>
</dbReference>
<name>A0A1E7Z7B1_9ALTE</name>
<feature type="transmembrane region" description="Helical" evidence="1">
    <location>
        <begin position="56"/>
        <end position="81"/>
    </location>
</feature>